<feature type="chain" id="PRO_5008405407" evidence="2">
    <location>
        <begin position="20"/>
        <end position="118"/>
    </location>
</feature>
<keyword evidence="4" id="KW-1185">Reference proteome</keyword>
<proteinExistence type="predicted"/>
<dbReference type="EnsemblMetazoa" id="GPPI047594-RA">
    <property type="protein sequence ID" value="GPPI047594-PA"/>
    <property type="gene ID" value="GPPI047594"/>
</dbReference>
<organism evidence="3 4">
    <name type="scientific">Glossina palpalis gambiensis</name>
    <dbReference type="NCBI Taxonomy" id="67801"/>
    <lineage>
        <taxon>Eukaryota</taxon>
        <taxon>Metazoa</taxon>
        <taxon>Ecdysozoa</taxon>
        <taxon>Arthropoda</taxon>
        <taxon>Hexapoda</taxon>
        <taxon>Insecta</taxon>
        <taxon>Pterygota</taxon>
        <taxon>Neoptera</taxon>
        <taxon>Endopterygota</taxon>
        <taxon>Diptera</taxon>
        <taxon>Brachycera</taxon>
        <taxon>Muscomorpha</taxon>
        <taxon>Hippoboscoidea</taxon>
        <taxon>Glossinidae</taxon>
        <taxon>Glossina</taxon>
    </lineage>
</organism>
<evidence type="ECO:0000256" key="2">
    <source>
        <dbReference type="SAM" id="SignalP"/>
    </source>
</evidence>
<reference evidence="3" key="2">
    <citation type="submission" date="2020-05" db="UniProtKB">
        <authorList>
            <consortium name="EnsemblMetazoa"/>
        </authorList>
    </citation>
    <scope>IDENTIFICATION</scope>
    <source>
        <strain evidence="3">IAEA</strain>
    </source>
</reference>
<feature type="signal peptide" evidence="2">
    <location>
        <begin position="1"/>
        <end position="19"/>
    </location>
</feature>
<dbReference type="AlphaFoldDB" id="A0A1B0C2S8"/>
<reference evidence="4" key="1">
    <citation type="submission" date="2015-01" db="EMBL/GenBank/DDBJ databases">
        <authorList>
            <person name="Aksoy S."/>
            <person name="Warren W."/>
            <person name="Wilson R.K."/>
        </authorList>
    </citation>
    <scope>NUCLEOTIDE SEQUENCE [LARGE SCALE GENOMIC DNA]</scope>
    <source>
        <strain evidence="4">IAEA</strain>
    </source>
</reference>
<dbReference type="EMBL" id="JXJN01024661">
    <property type="status" value="NOT_ANNOTATED_CDS"/>
    <property type="molecule type" value="Genomic_DNA"/>
</dbReference>
<keyword evidence="2" id="KW-0732">Signal</keyword>
<evidence type="ECO:0000313" key="4">
    <source>
        <dbReference type="Proteomes" id="UP000092460"/>
    </source>
</evidence>
<dbReference type="Proteomes" id="UP000092460">
    <property type="component" value="Unassembled WGS sequence"/>
</dbReference>
<dbReference type="VEuPathDB" id="VectorBase:GPPI047594"/>
<sequence length="118" mass="13522">MIFSKALATLLFFIQNCLAVFLPPYYIKEVCPTYQKVRDELCTYFAKIYKSALYDKEPLCGMTCEGIILKGLWNVPNRESYKLPYVQETDEGEETDSSSEGRDDNDYADSDSDIAFPL</sequence>
<name>A0A1B0C2S8_9MUSC</name>
<protein>
    <submittedName>
        <fullName evidence="3">Uncharacterized protein</fullName>
    </submittedName>
</protein>
<feature type="compositionally biased region" description="Acidic residues" evidence="1">
    <location>
        <begin position="88"/>
        <end position="97"/>
    </location>
</feature>
<evidence type="ECO:0000256" key="1">
    <source>
        <dbReference type="SAM" id="MobiDB-lite"/>
    </source>
</evidence>
<feature type="region of interest" description="Disordered" evidence="1">
    <location>
        <begin position="84"/>
        <end position="118"/>
    </location>
</feature>
<accession>A0A1B0C2S8</accession>
<evidence type="ECO:0000313" key="3">
    <source>
        <dbReference type="EnsemblMetazoa" id="GPPI047594-PA"/>
    </source>
</evidence>